<dbReference type="Pfam" id="PF00628">
    <property type="entry name" value="PHD"/>
    <property type="match status" value="1"/>
</dbReference>
<dbReference type="InterPro" id="IPR019787">
    <property type="entry name" value="Znf_PHD-finger"/>
</dbReference>
<evidence type="ECO:0000313" key="7">
    <source>
        <dbReference type="WBParaSite" id="PDA_v2.g8521.t1"/>
    </source>
</evidence>
<evidence type="ECO:0000256" key="2">
    <source>
        <dbReference type="ARBA" id="ARBA00022771"/>
    </source>
</evidence>
<evidence type="ECO:0000313" key="6">
    <source>
        <dbReference type="Proteomes" id="UP000887578"/>
    </source>
</evidence>
<evidence type="ECO:0000256" key="3">
    <source>
        <dbReference type="ARBA" id="ARBA00022833"/>
    </source>
</evidence>
<dbReference type="GO" id="GO:0003714">
    <property type="term" value="F:transcription corepressor activity"/>
    <property type="evidence" value="ECO:0007669"/>
    <property type="project" value="InterPro"/>
</dbReference>
<dbReference type="InterPro" id="IPR013083">
    <property type="entry name" value="Znf_RING/FYVE/PHD"/>
</dbReference>
<dbReference type="InterPro" id="IPR011011">
    <property type="entry name" value="Znf_FYVE_PHD"/>
</dbReference>
<dbReference type="PANTHER" id="PTHR46309">
    <property type="entry name" value="PHD FINGER PROTEIN 12"/>
    <property type="match status" value="1"/>
</dbReference>
<reference evidence="7" key="1">
    <citation type="submission" date="2022-11" db="UniProtKB">
        <authorList>
            <consortium name="WormBaseParasite"/>
        </authorList>
    </citation>
    <scope>IDENTIFICATION</scope>
</reference>
<dbReference type="InterPro" id="IPR042163">
    <property type="entry name" value="PHF12"/>
</dbReference>
<proteinExistence type="predicted"/>
<dbReference type="PROSITE" id="PS50016">
    <property type="entry name" value="ZF_PHD_2"/>
    <property type="match status" value="1"/>
</dbReference>
<name>A0A914RA62_9BILA</name>
<dbReference type="PROSITE" id="PS01359">
    <property type="entry name" value="ZF_PHD_1"/>
    <property type="match status" value="1"/>
</dbReference>
<dbReference type="AlphaFoldDB" id="A0A914RA62"/>
<dbReference type="GO" id="GO:0000122">
    <property type="term" value="P:negative regulation of transcription by RNA polymerase II"/>
    <property type="evidence" value="ECO:0007669"/>
    <property type="project" value="TreeGrafter"/>
</dbReference>
<dbReference type="Proteomes" id="UP000887578">
    <property type="component" value="Unplaced"/>
</dbReference>
<protein>
    <submittedName>
        <fullName evidence="7">PHD-type domain-containing protein</fullName>
    </submittedName>
</protein>
<dbReference type="WBParaSite" id="PDA_v2.g8521.t1">
    <property type="protein sequence ID" value="PDA_v2.g8521.t1"/>
    <property type="gene ID" value="PDA_v2.g8521"/>
</dbReference>
<dbReference type="InterPro" id="IPR019786">
    <property type="entry name" value="Zinc_finger_PHD-type_CS"/>
</dbReference>
<dbReference type="GO" id="GO:0070822">
    <property type="term" value="C:Sin3-type complex"/>
    <property type="evidence" value="ECO:0007669"/>
    <property type="project" value="TreeGrafter"/>
</dbReference>
<organism evidence="6 7">
    <name type="scientific">Panagrolaimus davidi</name>
    <dbReference type="NCBI Taxonomy" id="227884"/>
    <lineage>
        <taxon>Eukaryota</taxon>
        <taxon>Metazoa</taxon>
        <taxon>Ecdysozoa</taxon>
        <taxon>Nematoda</taxon>
        <taxon>Chromadorea</taxon>
        <taxon>Rhabditida</taxon>
        <taxon>Tylenchina</taxon>
        <taxon>Panagrolaimomorpha</taxon>
        <taxon>Panagrolaimoidea</taxon>
        <taxon>Panagrolaimidae</taxon>
        <taxon>Panagrolaimus</taxon>
    </lineage>
</organism>
<accession>A0A914RA62</accession>
<keyword evidence="3" id="KW-0862">Zinc</keyword>
<keyword evidence="1" id="KW-0479">Metal-binding</keyword>
<dbReference type="PANTHER" id="PTHR46309:SF1">
    <property type="entry name" value="PHD FINGER PROTEIN 12"/>
    <property type="match status" value="1"/>
</dbReference>
<keyword evidence="6" id="KW-1185">Reference proteome</keyword>
<dbReference type="InterPro" id="IPR001965">
    <property type="entry name" value="Znf_PHD"/>
</dbReference>
<evidence type="ECO:0000256" key="4">
    <source>
        <dbReference type="PROSITE-ProRule" id="PRU00146"/>
    </source>
</evidence>
<evidence type="ECO:0000256" key="1">
    <source>
        <dbReference type="ARBA" id="ARBA00022723"/>
    </source>
</evidence>
<feature type="domain" description="PHD-type" evidence="5">
    <location>
        <begin position="28"/>
        <end position="78"/>
    </location>
</feature>
<evidence type="ECO:0000259" key="5">
    <source>
        <dbReference type="PROSITE" id="PS50016"/>
    </source>
</evidence>
<keyword evidence="2 4" id="KW-0863">Zinc-finger</keyword>
<sequence>MKDPTFKKDNYKVVRAEYVKAKPRCRNVNECIVCDEMGEELISCARCPASFHTSCIESAMPSKKRPYEPWYCKRCRYEQNVLKKPKRVAKVLPFDEEERYLSTVEESLKKIPEEEMTLSKAFNIIAGLANPKGFIMPKDVLDHLVDMPYMEHIPRKLACPKTSLCYSCKQHPSQNSPAIECDYCPAKFHLHCLESPMTEVFNEFWMCPLHGEIGIRMHYWNKCRTKVNPQKTWKDFIRKVKKEPFKKAQQKVISGDVPSAIDWKFVKQHKLEFNNAESSTSESESSDEDITETKFMELSSVESSNFEAIDDCNDQATLSSKPFYEYLNPKKYIAKNGFYPPELMNAKGSYFGLDGIEKDSKNMKHVPVEDLYYPENDTQTSLAEEAAREIMQKYPFLLKAEDSTEESMDVEMSEKTTSVNGEKEATIETIVEESKIPEAQQSIQQHFYEELMVVEEETPTMELLKVAELFNGQFCFPIKIHRKTKYFVEYYTDGDQIIGLFKKLLLPPLNLQSMEEGSVASLAPESFTKVLSLENEEKLEKSESQVVIFIQLEQ</sequence>
<dbReference type="SMART" id="SM00249">
    <property type="entry name" value="PHD"/>
    <property type="match status" value="2"/>
</dbReference>
<dbReference type="GO" id="GO:0008270">
    <property type="term" value="F:zinc ion binding"/>
    <property type="evidence" value="ECO:0007669"/>
    <property type="project" value="UniProtKB-KW"/>
</dbReference>
<dbReference type="SUPFAM" id="SSF57903">
    <property type="entry name" value="FYVE/PHD zinc finger"/>
    <property type="match status" value="2"/>
</dbReference>
<dbReference type="Gene3D" id="3.30.40.10">
    <property type="entry name" value="Zinc/RING finger domain, C3HC4 (zinc finger)"/>
    <property type="match status" value="2"/>
</dbReference>